<dbReference type="AlphaFoldDB" id="A0A9R0UCE4"/>
<dbReference type="Proteomes" id="UP000006138">
    <property type="component" value="Chromosome"/>
</dbReference>
<dbReference type="KEGG" id="amn:RAM_37435"/>
<protein>
    <submittedName>
        <fullName evidence="2">Uncharacterized protein</fullName>
    </submittedName>
</protein>
<dbReference type="EMBL" id="CP002896">
    <property type="protein sequence ID" value="AEK45954.1"/>
    <property type="molecule type" value="Genomic_DNA"/>
</dbReference>
<keyword evidence="3" id="KW-1185">Reference proteome</keyword>
<evidence type="ECO:0000313" key="3">
    <source>
        <dbReference type="Proteomes" id="UP000006138"/>
    </source>
</evidence>
<feature type="region of interest" description="Disordered" evidence="1">
    <location>
        <begin position="467"/>
        <end position="494"/>
    </location>
</feature>
<organism evidence="2 3">
    <name type="scientific">Amycolatopsis mediterranei (strain S699)</name>
    <name type="common">Nocardia mediterranei</name>
    <dbReference type="NCBI Taxonomy" id="713604"/>
    <lineage>
        <taxon>Bacteria</taxon>
        <taxon>Bacillati</taxon>
        <taxon>Actinomycetota</taxon>
        <taxon>Actinomycetes</taxon>
        <taxon>Pseudonocardiales</taxon>
        <taxon>Pseudonocardiaceae</taxon>
        <taxon>Amycolatopsis</taxon>
    </lineage>
</organism>
<proteinExistence type="predicted"/>
<evidence type="ECO:0000256" key="1">
    <source>
        <dbReference type="SAM" id="MobiDB-lite"/>
    </source>
</evidence>
<evidence type="ECO:0000313" key="2">
    <source>
        <dbReference type="EMBL" id="AEK45954.1"/>
    </source>
</evidence>
<feature type="compositionally biased region" description="Low complexity" evidence="1">
    <location>
        <begin position="471"/>
        <end position="486"/>
    </location>
</feature>
<reference evidence="2 3" key="1">
    <citation type="journal article" date="2011" name="J. Bacteriol.">
        <title>Whole genome sequence of the rifamycin B-producing strain Amycolatopsis mediterranei S699.</title>
        <authorList>
            <person name="Verma M."/>
            <person name="Kaur J."/>
            <person name="Kumar M."/>
            <person name="Kumari K."/>
            <person name="Saxena A."/>
            <person name="Anand S."/>
            <person name="Nigam A."/>
            <person name="Ravi V."/>
            <person name="Raghuvanshi S."/>
            <person name="Khurana P."/>
            <person name="Tyagi A.K."/>
            <person name="Khurana J.P."/>
            <person name="Lal R."/>
        </authorList>
    </citation>
    <scope>NUCLEOTIDE SEQUENCE [LARGE SCALE GENOMIC DNA]</scope>
    <source>
        <strain evidence="2 3">S699</strain>
    </source>
</reference>
<accession>A0A9R0UCE4</accession>
<gene>
    <name evidence="2" type="ordered locus">RAM_37435</name>
</gene>
<name>A0A9R0UCE4_AMYMS</name>
<sequence length="805" mass="83256">MGTNAKAGHAAYAVAPAGASGEAPESADDAVLQHLAAVCAHIEEPANAAEENLAFVAGIVAGGVDPEDPHGPPAIDLPEDPIEAYGVFSAAVATALAAESQLSDTAAGPYQQQLQALTAEYLAGLTPEDLEAAAAAAGFENPELVGFTGHAPHPLAVWLDPSVPADAEVKKKIQALAQARHDALCAGQEINGKALGQWDLAATSSALPEGFDSWLAAEADLAEVQYDFDTAATVVAHFGADAKPEQIAQLLRLENRIATAQNFEPGVDYGTATAAARHHVDELLGAVTAAQLSAAVEAAKHQGQVTDAQLQTLDAHHVLQLVRASTPAAERQDIADTVAERTALLTNSATCATNVSAALEAGPIDAANAGALVQQLRAIAEVHTAAATWDTFSAAPLNQAVMQAGQTKVLAWADELKVGALRKFISDTGIATAAQASTATKSQLGKLLHGHLNSSSAVVTAVKNELPPPKAAAKPAQAPSPKPAEATQSTKPSSRFGIQHAQLVAALQQAQAAHAAVPKPMDAAAVAAWDFGPGTPANLGGTHPKTLHTGPDGTTWIAKREGKPHAGAITHTEAAASRLVARAGLPVVPVYATKVDGHPVSVQPLLAGAKPISGSASSWSQADVDEIVRLHVTSWALSNHDPHRDNVLRTSTGGLVPIDQGQSFKNFGTDKLKLGYRPSTTTVYHQVYDAHLAGQLGTGVQVNPAAAHSVIRRLEAVPDAEWRATLHTVAHAGASQNLTWVAPMRARAAKTHGIAESAVTTNQIAETFLDYAVERKQNLRRDFVEFFTGDLKIASAAALAHLGKG</sequence>